<reference evidence="8 9" key="1">
    <citation type="submission" date="2014-02" db="EMBL/GenBank/DDBJ databases">
        <title>Comparative genomics and transcriptomics to identify genetic mechanisms underlying the emergence of carbapenem resistant Acinetobacter baumannii (CRAb).</title>
        <authorList>
            <person name="Harris A.D."/>
            <person name="Johnson K.J."/>
            <person name="George J."/>
            <person name="Shefchek K."/>
            <person name="Daugherty S.C."/>
            <person name="Parankush S."/>
            <person name="Sadzewicz L."/>
            <person name="Tallon L."/>
            <person name="Sengamalay N."/>
            <person name="Hazen T.H."/>
            <person name="Rasko D.A."/>
        </authorList>
    </citation>
    <scope>NUCLEOTIDE SEQUENCE [LARGE SCALE GENOMIC DNA]</scope>
    <source>
        <strain evidence="8 9">1295743</strain>
    </source>
</reference>
<dbReference type="PANTHER" id="PTHR45677">
    <property type="entry name" value="GLUTAMATE DECARBOXYLASE-RELATED"/>
    <property type="match status" value="1"/>
</dbReference>
<evidence type="ECO:0000256" key="7">
    <source>
        <dbReference type="RuleBase" id="RU000382"/>
    </source>
</evidence>
<dbReference type="GO" id="GO:0033983">
    <property type="term" value="F:diaminobutyrate decarboxylase activity"/>
    <property type="evidence" value="ECO:0007669"/>
    <property type="project" value="UniProtKB-EC"/>
</dbReference>
<dbReference type="GO" id="GO:0019752">
    <property type="term" value="P:carboxylic acid metabolic process"/>
    <property type="evidence" value="ECO:0007669"/>
    <property type="project" value="InterPro"/>
</dbReference>
<evidence type="ECO:0000256" key="3">
    <source>
        <dbReference type="ARBA" id="ARBA00022793"/>
    </source>
</evidence>
<dbReference type="Gene3D" id="3.90.1150.170">
    <property type="match status" value="1"/>
</dbReference>
<comment type="similarity">
    <text evidence="2 7">Belongs to the group II decarboxylase family.</text>
</comment>
<dbReference type="Proteomes" id="UP000020595">
    <property type="component" value="Unassembled WGS sequence"/>
</dbReference>
<evidence type="ECO:0000256" key="1">
    <source>
        <dbReference type="ARBA" id="ARBA00001933"/>
    </source>
</evidence>
<proteinExistence type="inferred from homology"/>
<comment type="caution">
    <text evidence="8">The sequence shown here is derived from an EMBL/GenBank/DDBJ whole genome shotgun (WGS) entry which is preliminary data.</text>
</comment>
<keyword evidence="4 6" id="KW-0663">Pyridoxal phosphate</keyword>
<evidence type="ECO:0000313" key="8">
    <source>
        <dbReference type="EMBL" id="EXB06403.1"/>
    </source>
</evidence>
<organism evidence="8 9">
    <name type="scientific">Acinetobacter baumannii (strain 1295743)</name>
    <dbReference type="NCBI Taxonomy" id="1310613"/>
    <lineage>
        <taxon>Bacteria</taxon>
        <taxon>Pseudomonadati</taxon>
        <taxon>Pseudomonadota</taxon>
        <taxon>Gammaproteobacteria</taxon>
        <taxon>Moraxellales</taxon>
        <taxon>Moraxellaceae</taxon>
        <taxon>Acinetobacter</taxon>
        <taxon>Acinetobacter calcoaceticus/baumannii complex</taxon>
    </lineage>
</organism>
<evidence type="ECO:0000313" key="9">
    <source>
        <dbReference type="Proteomes" id="UP000020595"/>
    </source>
</evidence>
<dbReference type="EC" id="4.1.1.86" evidence="8"/>
<dbReference type="CDD" id="cd06450">
    <property type="entry name" value="DOPA_deC_like"/>
    <property type="match status" value="1"/>
</dbReference>
<protein>
    <submittedName>
        <fullName evidence="8">L-2,4-diaminobutyrate decarboxylase</fullName>
        <ecNumber evidence="8">4.1.1.86</ecNumber>
    </submittedName>
</protein>
<dbReference type="InterPro" id="IPR021115">
    <property type="entry name" value="Pyridoxal-P_BS"/>
</dbReference>
<dbReference type="PATRIC" id="fig|1310613.3.peg.1309"/>
<dbReference type="InterPro" id="IPR015421">
    <property type="entry name" value="PyrdxlP-dep_Trfase_major"/>
</dbReference>
<dbReference type="GO" id="GO:0030170">
    <property type="term" value="F:pyridoxal phosphate binding"/>
    <property type="evidence" value="ECO:0007669"/>
    <property type="project" value="InterPro"/>
</dbReference>
<dbReference type="Gene3D" id="3.40.640.10">
    <property type="entry name" value="Type I PLP-dependent aspartate aminotransferase-like (Major domain)"/>
    <property type="match status" value="1"/>
</dbReference>
<feature type="modified residue" description="N6-(pyridoxal phosphate)lysine" evidence="6">
    <location>
        <position position="319"/>
    </location>
</feature>
<evidence type="ECO:0000256" key="2">
    <source>
        <dbReference type="ARBA" id="ARBA00009533"/>
    </source>
</evidence>
<dbReference type="Pfam" id="PF00282">
    <property type="entry name" value="Pyridoxal_deC"/>
    <property type="match status" value="1"/>
</dbReference>
<comment type="cofactor">
    <cofactor evidence="1 6 7">
        <name>pyridoxal 5'-phosphate</name>
        <dbReference type="ChEBI" id="CHEBI:597326"/>
    </cofactor>
</comment>
<keyword evidence="3" id="KW-0210">Decarboxylase</keyword>
<sequence>MVDFAEHRKALLCNDAQSIADYESAMGEAVKAVSAWLQNEKMYTGGSIKELRSAISFQPSKEGMGVQQSLQRMIELFLNKSLKVHHPHSLAHLHCPTMVMSQIAEVLINATNQSMDSWDQSPAGSLMEVQLIDWLRQKVGYGSGQAGVFTSGGTQSNLMGVLLARDWCIAKNWKDENGNPWSVQRDGIPAEAMKNVKVICSENAHFSVQKNMAMMGMGFQSVVTVPVNENAQMDVDALEKTMAHLQAEGKVVACVVATAGTTDAGAIDPLKKIREITNKYGSWMHIDAAWGGALILSNDYRAMLDGIELSDSITLDFHKHYFQSISCGAFLLKDEANYRFMHYEAEYLNSAYDEEHGVPNLVSKSLQTTRRFDALKLWMTIESLGEELYGSMIDHGVKLTREVADYIKATDGLELLVEPQFASVLFRVVPEGYPVEFIDSLNQNVADELFARGEANIGVTKVGNVQSLKMTTLSPVVTVENVKNLLAQVLAEAERIKDAIASGNYVPPID</sequence>
<dbReference type="InterPro" id="IPR002129">
    <property type="entry name" value="PyrdxlP-dep_de-COase"/>
</dbReference>
<keyword evidence="5 7" id="KW-0456">Lyase</keyword>
<dbReference type="PROSITE" id="PS00392">
    <property type="entry name" value="DDC_GAD_HDC_YDC"/>
    <property type="match status" value="1"/>
</dbReference>
<evidence type="ECO:0000256" key="6">
    <source>
        <dbReference type="PIRSR" id="PIRSR602129-50"/>
    </source>
</evidence>
<dbReference type="PANTHER" id="PTHR45677:SF8">
    <property type="entry name" value="CYSTEINE SULFINIC ACID DECARBOXYLASE"/>
    <property type="match status" value="1"/>
</dbReference>
<dbReference type="RefSeq" id="WP_032050965.1">
    <property type="nucleotide sequence ID" value="NZ_JEWH01000012.1"/>
</dbReference>
<name>A0A009IRE1_ACIB9</name>
<dbReference type="AlphaFoldDB" id="A0A009IRE1"/>
<dbReference type="GO" id="GO:0005737">
    <property type="term" value="C:cytoplasm"/>
    <property type="evidence" value="ECO:0007669"/>
    <property type="project" value="TreeGrafter"/>
</dbReference>
<evidence type="ECO:0000256" key="5">
    <source>
        <dbReference type="ARBA" id="ARBA00023239"/>
    </source>
</evidence>
<dbReference type="EMBL" id="JEWH01000012">
    <property type="protein sequence ID" value="EXB06403.1"/>
    <property type="molecule type" value="Genomic_DNA"/>
</dbReference>
<gene>
    <name evidence="8" type="primary">ddc</name>
    <name evidence="8" type="ORF">J512_1364</name>
</gene>
<accession>A0A009IRE1</accession>
<dbReference type="InterPro" id="IPR015424">
    <property type="entry name" value="PyrdxlP-dep_Trfase"/>
</dbReference>
<dbReference type="SUPFAM" id="SSF53383">
    <property type="entry name" value="PLP-dependent transferases"/>
    <property type="match status" value="1"/>
</dbReference>
<evidence type="ECO:0000256" key="4">
    <source>
        <dbReference type="ARBA" id="ARBA00022898"/>
    </source>
</evidence>